<accession>A0A7S3QAA7</accession>
<proteinExistence type="predicted"/>
<dbReference type="EMBL" id="HBIO01020590">
    <property type="protein sequence ID" value="CAE0471008.1"/>
    <property type="molecule type" value="Transcribed_RNA"/>
</dbReference>
<dbReference type="AlphaFoldDB" id="A0A7S3QAA7"/>
<protein>
    <submittedName>
        <fullName evidence="2">Uncharacterized protein</fullName>
    </submittedName>
</protein>
<sequence>MAFEKYGNLQPFDDGHIPETAHGIKTRIVSYADCSDDIESSTVQIHDKVLTSSLCEKLYERTVEHEIPWGTYVTKEEAMSAAKIIDEDGLLDGRQSDTKCEEQFQSFSANTIQELATEAVAQFLFSEKLTTGTAVVHGNPIPSLIANDRVHGVQVWALASGDGSSVPYHIDYAEYIRYTENVIVTPLHAGTIQCTPNSIYQHMKGGTFAVNVHGLAHYNKWGYKGKKMEDVDLEKRKSGGWEDPHVPFERRTNNNVIDEEASGIVIANDGWVSIPYKFNQGILHTGNLPHLSSKIFDLDSERSGARRVIIGFNVFCHDVGSRVKQTPEHSHTFRKLVKLHRAMSKFGAPECQKSQSGAGDKNRKKCDSSGSSNTDGVQIESFRNNKTLRKILVLAKREKVKSDWLKCQESLTRWIHEQLNDAGSEGLAVDDLLSRWKDTQDSQESTKNEHETTIQITLDDVLVHINQMVFEEDENVRILRNDNSISILLENGLVKPCQIIVKS</sequence>
<feature type="region of interest" description="Disordered" evidence="1">
    <location>
        <begin position="348"/>
        <end position="378"/>
    </location>
</feature>
<evidence type="ECO:0000313" key="2">
    <source>
        <dbReference type="EMBL" id="CAE0471008.1"/>
    </source>
</evidence>
<organism evidence="2">
    <name type="scientific">Chaetoceros debilis</name>
    <dbReference type="NCBI Taxonomy" id="122233"/>
    <lineage>
        <taxon>Eukaryota</taxon>
        <taxon>Sar</taxon>
        <taxon>Stramenopiles</taxon>
        <taxon>Ochrophyta</taxon>
        <taxon>Bacillariophyta</taxon>
        <taxon>Coscinodiscophyceae</taxon>
        <taxon>Chaetocerotophycidae</taxon>
        <taxon>Chaetocerotales</taxon>
        <taxon>Chaetocerotaceae</taxon>
        <taxon>Chaetoceros</taxon>
    </lineage>
</organism>
<feature type="compositionally biased region" description="Polar residues" evidence="1">
    <location>
        <begin position="368"/>
        <end position="378"/>
    </location>
</feature>
<evidence type="ECO:0000256" key="1">
    <source>
        <dbReference type="SAM" id="MobiDB-lite"/>
    </source>
</evidence>
<gene>
    <name evidence="2" type="ORF">CDEB00056_LOCUS15861</name>
</gene>
<reference evidence="2" key="1">
    <citation type="submission" date="2021-01" db="EMBL/GenBank/DDBJ databases">
        <authorList>
            <person name="Corre E."/>
            <person name="Pelletier E."/>
            <person name="Niang G."/>
            <person name="Scheremetjew M."/>
            <person name="Finn R."/>
            <person name="Kale V."/>
            <person name="Holt S."/>
            <person name="Cochrane G."/>
            <person name="Meng A."/>
            <person name="Brown T."/>
            <person name="Cohen L."/>
        </authorList>
    </citation>
    <scope>NUCLEOTIDE SEQUENCE</scope>
    <source>
        <strain evidence="2">MM31A-1</strain>
    </source>
</reference>
<name>A0A7S3QAA7_9STRA</name>